<organism evidence="2 3">
    <name type="scientific">Flavobacterium succinicans</name>
    <dbReference type="NCBI Taxonomy" id="29536"/>
    <lineage>
        <taxon>Bacteria</taxon>
        <taxon>Pseudomonadati</taxon>
        <taxon>Bacteroidota</taxon>
        <taxon>Flavobacteriia</taxon>
        <taxon>Flavobacteriales</taxon>
        <taxon>Flavobacteriaceae</taxon>
        <taxon>Flavobacterium</taxon>
    </lineage>
</organism>
<feature type="transmembrane region" description="Helical" evidence="1">
    <location>
        <begin position="89"/>
        <end position="106"/>
    </location>
</feature>
<keyword evidence="3" id="KW-1185">Reference proteome</keyword>
<evidence type="ECO:0000313" key="3">
    <source>
        <dbReference type="Proteomes" id="UP000182961"/>
    </source>
</evidence>
<sequence>MENKLEIKFRNQKQSFEIIEEEIIVDLKTSKHKLKYNVPLEEIKKTHFVTKSKEDGFFLISLFSFILNFLLLSYFIIDNYKLGNMFLQSTLLTISLVFIAIIKAFFDGHDEKHLDASKLLYFIYTKKNATEVDQFIELIYNKQKDCFRKKYFVIDTVLPYNVQYERYLWLYTNNYINEYEYEIIKEDLGKYFNFNPTI</sequence>
<dbReference type="RefSeq" id="WP_024980800.1">
    <property type="nucleotide sequence ID" value="NZ_CBCRUM010000022.1"/>
</dbReference>
<accession>A0A1I4WX51</accession>
<evidence type="ECO:0000313" key="2">
    <source>
        <dbReference type="EMBL" id="SFN17539.1"/>
    </source>
</evidence>
<name>A0A1I4WX51_9FLAO</name>
<gene>
    <name evidence="2" type="ORF">SAMN05444143_107134</name>
</gene>
<keyword evidence="1" id="KW-0472">Membrane</keyword>
<feature type="transmembrane region" description="Helical" evidence="1">
    <location>
        <begin position="57"/>
        <end position="77"/>
    </location>
</feature>
<dbReference type="Proteomes" id="UP000182961">
    <property type="component" value="Unassembled WGS sequence"/>
</dbReference>
<proteinExistence type="predicted"/>
<dbReference type="EMBL" id="FOUT01000007">
    <property type="protein sequence ID" value="SFN17539.1"/>
    <property type="molecule type" value="Genomic_DNA"/>
</dbReference>
<reference evidence="3" key="1">
    <citation type="submission" date="2016-10" db="EMBL/GenBank/DDBJ databases">
        <authorList>
            <person name="Varghese N."/>
            <person name="Submissions S."/>
        </authorList>
    </citation>
    <scope>NUCLEOTIDE SEQUENCE [LARGE SCALE GENOMIC DNA]</scope>
    <source>
        <strain evidence="3">DSM 4002</strain>
    </source>
</reference>
<dbReference type="eggNOG" id="ENOG502ZYGY">
    <property type="taxonomic scope" value="Bacteria"/>
</dbReference>
<protein>
    <submittedName>
        <fullName evidence="2">Uncharacterized protein</fullName>
    </submittedName>
</protein>
<keyword evidence="1" id="KW-1133">Transmembrane helix</keyword>
<dbReference type="AlphaFoldDB" id="A0A1I4WX51"/>
<keyword evidence="1" id="KW-0812">Transmembrane</keyword>
<evidence type="ECO:0000256" key="1">
    <source>
        <dbReference type="SAM" id="Phobius"/>
    </source>
</evidence>